<protein>
    <submittedName>
        <fullName evidence="1">Uncharacterized protein</fullName>
    </submittedName>
</protein>
<accession>A0A8S1YDJ1</accession>
<reference evidence="1" key="1">
    <citation type="submission" date="2021-01" db="EMBL/GenBank/DDBJ databases">
        <authorList>
            <consortium name="Genoscope - CEA"/>
            <person name="William W."/>
        </authorList>
    </citation>
    <scope>NUCLEOTIDE SEQUENCE</scope>
</reference>
<keyword evidence="2" id="KW-1185">Reference proteome</keyword>
<name>A0A8S1YDJ1_9CILI</name>
<sequence length="82" mass="9722">MNIKLTQYFLPKIKQQFQFCTINIQKLKNERGVLLDDLKQRDFISPSTSKLKEGQLRQLLKSFLFPAGDILMKHHLDIYDLQ</sequence>
<dbReference type="AlphaFoldDB" id="A0A8S1YDJ1"/>
<evidence type="ECO:0000313" key="2">
    <source>
        <dbReference type="Proteomes" id="UP000689195"/>
    </source>
</evidence>
<organism evidence="1 2">
    <name type="scientific">Paramecium pentaurelia</name>
    <dbReference type="NCBI Taxonomy" id="43138"/>
    <lineage>
        <taxon>Eukaryota</taxon>
        <taxon>Sar</taxon>
        <taxon>Alveolata</taxon>
        <taxon>Ciliophora</taxon>
        <taxon>Intramacronucleata</taxon>
        <taxon>Oligohymenophorea</taxon>
        <taxon>Peniculida</taxon>
        <taxon>Parameciidae</taxon>
        <taxon>Paramecium</taxon>
    </lineage>
</organism>
<comment type="caution">
    <text evidence="1">The sequence shown here is derived from an EMBL/GenBank/DDBJ whole genome shotgun (WGS) entry which is preliminary data.</text>
</comment>
<dbReference type="EMBL" id="CAJJDO010000164">
    <property type="protein sequence ID" value="CAD8211681.1"/>
    <property type="molecule type" value="Genomic_DNA"/>
</dbReference>
<gene>
    <name evidence="1" type="ORF">PPENT_87.1.T1640106</name>
</gene>
<proteinExistence type="predicted"/>
<evidence type="ECO:0000313" key="1">
    <source>
        <dbReference type="EMBL" id="CAD8211681.1"/>
    </source>
</evidence>
<dbReference type="Proteomes" id="UP000689195">
    <property type="component" value="Unassembled WGS sequence"/>
</dbReference>